<evidence type="ECO:0000256" key="8">
    <source>
        <dbReference type="ARBA" id="ARBA00033408"/>
    </source>
</evidence>
<evidence type="ECO:0000256" key="4">
    <source>
        <dbReference type="ARBA" id="ARBA00022741"/>
    </source>
</evidence>
<dbReference type="PANTHER" id="PTHR11059:SF0">
    <property type="entry name" value="DNA REPAIR PROTEIN RECN"/>
    <property type="match status" value="1"/>
</dbReference>
<evidence type="ECO:0000256" key="9">
    <source>
        <dbReference type="PIRNR" id="PIRNR003128"/>
    </source>
</evidence>
<name>W4QJU2_9BACI</name>
<dbReference type="CDD" id="cd03241">
    <property type="entry name" value="ABC_RecN"/>
    <property type="match status" value="2"/>
</dbReference>
<keyword evidence="5 9" id="KW-0227">DNA damage</keyword>
<reference evidence="11" key="1">
    <citation type="journal article" date="2014" name="Genome Announc.">
        <title>Draft Genome Sequences of Three Alkaliphilic Bacillus Strains, Bacillus wakoensis JCM 9140T, Bacillus akibai JCM 9157T, and Bacillus hemicellulosilyticus JCM 9152T.</title>
        <authorList>
            <person name="Yuki M."/>
            <person name="Oshima K."/>
            <person name="Suda W."/>
            <person name="Oshida Y."/>
            <person name="Kitamura K."/>
            <person name="Iida T."/>
            <person name="Hattori M."/>
            <person name="Ohkuma M."/>
        </authorList>
    </citation>
    <scope>NUCLEOTIDE SEQUENCE [LARGE SCALE GENOMIC DNA]</scope>
    <source>
        <strain evidence="11">JCM 9152</strain>
    </source>
</reference>
<evidence type="ECO:0000256" key="2">
    <source>
        <dbReference type="ARBA" id="ARBA00009441"/>
    </source>
</evidence>
<dbReference type="STRING" id="1236971.JCM9152_3383"/>
<evidence type="ECO:0000259" key="10">
    <source>
        <dbReference type="Pfam" id="PF02463"/>
    </source>
</evidence>
<keyword evidence="7 9" id="KW-0234">DNA repair</keyword>
<feature type="domain" description="RecF/RecN/SMC N-terminal" evidence="10">
    <location>
        <begin position="2"/>
        <end position="523"/>
    </location>
</feature>
<dbReference type="Pfam" id="PF02463">
    <property type="entry name" value="SMC_N"/>
    <property type="match status" value="1"/>
</dbReference>
<dbReference type="RefSeq" id="WP_035346046.1">
    <property type="nucleotide sequence ID" value="NZ_BAUU01000025.1"/>
</dbReference>
<dbReference type="NCBIfam" id="NF008121">
    <property type="entry name" value="PRK10869.1"/>
    <property type="match status" value="1"/>
</dbReference>
<keyword evidence="4" id="KW-0547">Nucleotide-binding</keyword>
<evidence type="ECO:0000256" key="3">
    <source>
        <dbReference type="ARBA" id="ARBA00021315"/>
    </source>
</evidence>
<evidence type="ECO:0000256" key="1">
    <source>
        <dbReference type="ARBA" id="ARBA00003618"/>
    </source>
</evidence>
<dbReference type="GO" id="GO:0006310">
    <property type="term" value="P:DNA recombination"/>
    <property type="evidence" value="ECO:0007669"/>
    <property type="project" value="InterPro"/>
</dbReference>
<evidence type="ECO:0000256" key="5">
    <source>
        <dbReference type="ARBA" id="ARBA00022763"/>
    </source>
</evidence>
<evidence type="ECO:0000313" key="12">
    <source>
        <dbReference type="Proteomes" id="UP000018895"/>
    </source>
</evidence>
<evidence type="ECO:0000313" key="11">
    <source>
        <dbReference type="EMBL" id="GAE31888.1"/>
    </source>
</evidence>
<gene>
    <name evidence="11" type="ORF">JCM9152_3383</name>
</gene>
<dbReference type="GO" id="GO:0009432">
    <property type="term" value="P:SOS response"/>
    <property type="evidence" value="ECO:0007669"/>
    <property type="project" value="TreeGrafter"/>
</dbReference>
<dbReference type="NCBIfam" id="TIGR00634">
    <property type="entry name" value="recN"/>
    <property type="match status" value="1"/>
</dbReference>
<comment type="function">
    <text evidence="1 9">May be involved in recombinational repair of damaged DNA.</text>
</comment>
<dbReference type="InterPro" id="IPR004604">
    <property type="entry name" value="DNA_recomb/repair_RecN"/>
</dbReference>
<dbReference type="PANTHER" id="PTHR11059">
    <property type="entry name" value="DNA REPAIR PROTEIN RECN"/>
    <property type="match status" value="1"/>
</dbReference>
<comment type="caution">
    <text evidence="11">The sequence shown here is derived from an EMBL/GenBank/DDBJ whole genome shotgun (WGS) entry which is preliminary data.</text>
</comment>
<dbReference type="EMBL" id="BAUU01000025">
    <property type="protein sequence ID" value="GAE31888.1"/>
    <property type="molecule type" value="Genomic_DNA"/>
</dbReference>
<protein>
    <recommendedName>
        <fullName evidence="3 9">DNA repair protein RecN</fullName>
    </recommendedName>
    <alternativeName>
        <fullName evidence="8 9">Recombination protein N</fullName>
    </alternativeName>
</protein>
<dbReference type="GO" id="GO:0006281">
    <property type="term" value="P:DNA repair"/>
    <property type="evidence" value="ECO:0007669"/>
    <property type="project" value="UniProtKB-KW"/>
</dbReference>
<dbReference type="OrthoDB" id="9806954at2"/>
<dbReference type="Proteomes" id="UP000018895">
    <property type="component" value="Unassembled WGS sequence"/>
</dbReference>
<dbReference type="AlphaFoldDB" id="W4QJU2"/>
<comment type="similarity">
    <text evidence="2 9">Belongs to the RecN family.</text>
</comment>
<dbReference type="FunFam" id="3.40.50.300:FF:000319">
    <property type="entry name" value="DNA repair protein RecN"/>
    <property type="match status" value="1"/>
</dbReference>
<dbReference type="Gene3D" id="3.40.50.300">
    <property type="entry name" value="P-loop containing nucleotide triphosphate hydrolases"/>
    <property type="match status" value="2"/>
</dbReference>
<evidence type="ECO:0000256" key="6">
    <source>
        <dbReference type="ARBA" id="ARBA00022840"/>
    </source>
</evidence>
<organism evidence="11 12">
    <name type="scientific">Halalkalibacter hemicellulosilyticusJCM 9152</name>
    <dbReference type="NCBI Taxonomy" id="1236971"/>
    <lineage>
        <taxon>Bacteria</taxon>
        <taxon>Bacillati</taxon>
        <taxon>Bacillota</taxon>
        <taxon>Bacilli</taxon>
        <taxon>Bacillales</taxon>
        <taxon>Bacillaceae</taxon>
        <taxon>Halalkalibacter</taxon>
    </lineage>
</organism>
<keyword evidence="12" id="KW-1185">Reference proteome</keyword>
<dbReference type="PIRSF" id="PIRSF003128">
    <property type="entry name" value="RecN"/>
    <property type="match status" value="1"/>
</dbReference>
<dbReference type="GO" id="GO:0043590">
    <property type="term" value="C:bacterial nucleoid"/>
    <property type="evidence" value="ECO:0007669"/>
    <property type="project" value="TreeGrafter"/>
</dbReference>
<proteinExistence type="inferred from homology"/>
<dbReference type="FunFam" id="3.40.50.300:FF:000356">
    <property type="entry name" value="DNA repair protein RecN"/>
    <property type="match status" value="1"/>
</dbReference>
<dbReference type="SUPFAM" id="SSF52540">
    <property type="entry name" value="P-loop containing nucleoside triphosphate hydrolases"/>
    <property type="match status" value="2"/>
</dbReference>
<dbReference type="GO" id="GO:0005524">
    <property type="term" value="F:ATP binding"/>
    <property type="evidence" value="ECO:0007669"/>
    <property type="project" value="UniProtKB-KW"/>
</dbReference>
<evidence type="ECO:0000256" key="7">
    <source>
        <dbReference type="ARBA" id="ARBA00023204"/>
    </source>
</evidence>
<accession>W4QJU2</accession>
<keyword evidence="6" id="KW-0067">ATP-binding</keyword>
<sequence>MLVELSIKHFAIIDQLTVPFQKGLTVITGETGAGKSIIIDAIGLLLGGRGSADYVRYGEQRAEIEGLFHVEEGNRALEKAKDLGIDVSDQMFILRRDITTQGKSICRINGKMVTIAILREIGQTLVDIHGQHEHQSLMQPEHHMHLLDEYAGVLLKRTRLEYQELYKKALQLQQQVVRFSTNEQEMAQKVDLYQFQLNEIEQAQLEPLEDERLLEERHKLQHSEKLFSLLQDSYQSLFGENRGLDFLANATAHLEEAATIDKELSALHENVSNSFYLLEEAAFTLRNQMELIEFDPARLEVVESRLHELTQLKRKYGSTVEEMMEYAARIEEELDSLVHKDDRLSELIADLEAAWKDLYVEAQTLTKLRKEAAHKLKKAIHSQLRSLYMEKTEFDVSIQPRVGTKDSPIIDGQAVAFNEGGMDEIEFYLSTNPGEPLKPLAKVASGGEISRIMLAIKSIFSHQEGITSVIFDEVDTGVSGRVAQAIAEKIHRISEDSQVLCITHLPQVAAMADTHLYISKHEEDQRVRTSVNALTKGEKVNEIARMISGVEVTDLTKQHANELLQLAETLKV</sequence>
<dbReference type="InterPro" id="IPR027417">
    <property type="entry name" value="P-loop_NTPase"/>
</dbReference>
<dbReference type="InterPro" id="IPR003395">
    <property type="entry name" value="RecF/RecN/SMC_N"/>
</dbReference>